<comment type="caution">
    <text evidence="1">The sequence shown here is derived from an EMBL/GenBank/DDBJ whole genome shotgun (WGS) entry which is preliminary data.</text>
</comment>
<evidence type="ECO:0000313" key="1">
    <source>
        <dbReference type="EMBL" id="GGT14785.1"/>
    </source>
</evidence>
<dbReference type="AlphaFoldDB" id="A0A918LL49"/>
<name>A0A918LL49_9ACTN</name>
<dbReference type="RefSeq" id="WP_019891102.1">
    <property type="nucleotide sequence ID" value="NZ_BMQQ01000001.1"/>
</dbReference>
<gene>
    <name evidence="1" type="ORF">GCM10014713_04420</name>
</gene>
<dbReference type="InterPro" id="IPR007612">
    <property type="entry name" value="LOR"/>
</dbReference>
<proteinExistence type="predicted"/>
<reference evidence="1" key="2">
    <citation type="submission" date="2020-09" db="EMBL/GenBank/DDBJ databases">
        <authorList>
            <person name="Sun Q."/>
            <person name="Ohkuma M."/>
        </authorList>
    </citation>
    <scope>NUCLEOTIDE SEQUENCE</scope>
    <source>
        <strain evidence="1">JCM 3172</strain>
    </source>
</reference>
<sequence length="199" mass="22798">MSRATRTDRRFFIEQRLTPMANRYEVRAAAPDGGAEEIVAFARQKRRALKEQVTFYTDESAREVLFTFRARQVVDLGATYDVEDAAGQPIGRFRKDFAASLLRGTWHLSQSGTVEESTGRERNQVVAVVRRVWSFVPFLDFVPFAWPYHFDFTEAGRPIMSVDKRLGLRDRYVLDIPAQDLDHRLAIAQAVALDALQSR</sequence>
<dbReference type="Proteomes" id="UP000619486">
    <property type="component" value="Unassembled WGS sequence"/>
</dbReference>
<dbReference type="EMBL" id="BMQQ01000001">
    <property type="protein sequence ID" value="GGT14785.1"/>
    <property type="molecule type" value="Genomic_DNA"/>
</dbReference>
<organism evidence="1 2">
    <name type="scientific">Streptomyces purpureus</name>
    <dbReference type="NCBI Taxonomy" id="1951"/>
    <lineage>
        <taxon>Bacteria</taxon>
        <taxon>Bacillati</taxon>
        <taxon>Actinomycetota</taxon>
        <taxon>Actinomycetes</taxon>
        <taxon>Kitasatosporales</taxon>
        <taxon>Streptomycetaceae</taxon>
        <taxon>Streptomyces</taxon>
    </lineage>
</organism>
<reference evidence="1" key="1">
    <citation type="journal article" date="2014" name="Int. J. Syst. Evol. Microbiol.">
        <title>Complete genome sequence of Corynebacterium casei LMG S-19264T (=DSM 44701T), isolated from a smear-ripened cheese.</title>
        <authorList>
            <consortium name="US DOE Joint Genome Institute (JGI-PGF)"/>
            <person name="Walter F."/>
            <person name="Albersmeier A."/>
            <person name="Kalinowski J."/>
            <person name="Ruckert C."/>
        </authorList>
    </citation>
    <scope>NUCLEOTIDE SEQUENCE</scope>
    <source>
        <strain evidence="1">JCM 3172</strain>
    </source>
</reference>
<keyword evidence="2" id="KW-1185">Reference proteome</keyword>
<evidence type="ECO:0000313" key="2">
    <source>
        <dbReference type="Proteomes" id="UP000619486"/>
    </source>
</evidence>
<accession>A0A918LL49</accession>
<dbReference type="Pfam" id="PF04525">
    <property type="entry name" value="LOR"/>
    <property type="match status" value="1"/>
</dbReference>
<protein>
    <submittedName>
        <fullName evidence="1">Uncharacterized protein</fullName>
    </submittedName>
</protein>